<accession>A0ABT3HI29</accession>
<keyword evidence="2" id="KW-1185">Reference proteome</keyword>
<comment type="caution">
    <text evidence="1">The sequence shown here is derived from an EMBL/GenBank/DDBJ whole genome shotgun (WGS) entry which is preliminary data.</text>
</comment>
<reference evidence="2" key="1">
    <citation type="submission" date="2023-07" db="EMBL/GenBank/DDBJ databases">
        <title>Genome sequencing of Purple Non-Sulfur Bacteria from various extreme environments.</title>
        <authorList>
            <person name="Mayer M."/>
        </authorList>
    </citation>
    <scope>NUCLEOTIDE SEQUENCE [LARGE SCALE GENOMIC DNA]</scope>
    <source>
        <strain evidence="2">DSM 17935</strain>
    </source>
</reference>
<protein>
    <submittedName>
        <fullName evidence="1">Uncharacterized protein</fullName>
    </submittedName>
</protein>
<organism evidence="1 2">
    <name type="scientific">Rhodobium gokarnense</name>
    <dbReference type="NCBI Taxonomy" id="364296"/>
    <lineage>
        <taxon>Bacteria</taxon>
        <taxon>Pseudomonadati</taxon>
        <taxon>Pseudomonadota</taxon>
        <taxon>Alphaproteobacteria</taxon>
        <taxon>Hyphomicrobiales</taxon>
        <taxon>Rhodobiaceae</taxon>
        <taxon>Rhodobium</taxon>
    </lineage>
</organism>
<gene>
    <name evidence="1" type="ORF">M2319_004420</name>
</gene>
<dbReference type="EMBL" id="JAOQNS010000018">
    <property type="protein sequence ID" value="MCW2310055.1"/>
    <property type="molecule type" value="Genomic_DNA"/>
</dbReference>
<name>A0ABT3HI29_9HYPH</name>
<proteinExistence type="predicted"/>
<evidence type="ECO:0000313" key="1">
    <source>
        <dbReference type="EMBL" id="MCW2310055.1"/>
    </source>
</evidence>
<dbReference type="Proteomes" id="UP001209755">
    <property type="component" value="Unassembled WGS sequence"/>
</dbReference>
<sequence>MSFALALAAGAFAFSAETDETLAAGVCDQISATYNSNASAALILGADGSTLNGEMLNGGRPNFYGTCTGNGEVSVNITDDPGCCTGTFDGTTIQWSNGTSWTRNPVQ</sequence>
<evidence type="ECO:0000313" key="2">
    <source>
        <dbReference type="Proteomes" id="UP001209755"/>
    </source>
</evidence>
<dbReference type="RefSeq" id="WP_264603632.1">
    <property type="nucleotide sequence ID" value="NZ_JAOQNS010000018.1"/>
</dbReference>